<dbReference type="InterPro" id="IPR049943">
    <property type="entry name" value="Ser_HO-MeTrfase-like"/>
</dbReference>
<dbReference type="PANTHER" id="PTHR11680:SF35">
    <property type="entry name" value="SERINE HYDROXYMETHYLTRANSFERASE 1"/>
    <property type="match status" value="1"/>
</dbReference>
<evidence type="ECO:0000256" key="5">
    <source>
        <dbReference type="ARBA" id="ARBA00022490"/>
    </source>
</evidence>
<dbReference type="GO" id="GO:0035999">
    <property type="term" value="P:tetrahydrofolate interconversion"/>
    <property type="evidence" value="ECO:0007669"/>
    <property type="project" value="InterPro"/>
</dbReference>
<feature type="non-terminal residue" evidence="10">
    <location>
        <position position="370"/>
    </location>
</feature>
<evidence type="ECO:0000313" key="10">
    <source>
        <dbReference type="EMBL" id="SVB04312.1"/>
    </source>
</evidence>
<reference evidence="10" key="1">
    <citation type="submission" date="2018-05" db="EMBL/GenBank/DDBJ databases">
        <authorList>
            <person name="Lanie J.A."/>
            <person name="Ng W.-L."/>
            <person name="Kazmierczak K.M."/>
            <person name="Andrzejewski T.M."/>
            <person name="Davidsen T.M."/>
            <person name="Wayne K.J."/>
            <person name="Tettelin H."/>
            <person name="Glass J.I."/>
            <person name="Rusch D."/>
            <person name="Podicherti R."/>
            <person name="Tsui H.-C.T."/>
            <person name="Winkler M.E."/>
        </authorList>
    </citation>
    <scope>NUCLEOTIDE SEQUENCE</scope>
</reference>
<dbReference type="EMBL" id="UINC01026591">
    <property type="protein sequence ID" value="SVB04312.1"/>
    <property type="molecule type" value="Genomic_DNA"/>
</dbReference>
<dbReference type="CDD" id="cd00378">
    <property type="entry name" value="SHMT"/>
    <property type="match status" value="1"/>
</dbReference>
<comment type="similarity">
    <text evidence="3">Belongs to the SHMT family.</text>
</comment>
<dbReference type="Pfam" id="PF00464">
    <property type="entry name" value="SHMT"/>
    <property type="match status" value="1"/>
</dbReference>
<protein>
    <recommendedName>
        <fullName evidence="9">Serine hydroxymethyltransferase-like domain-containing protein</fullName>
    </recommendedName>
</protein>
<evidence type="ECO:0000259" key="9">
    <source>
        <dbReference type="Pfam" id="PF00464"/>
    </source>
</evidence>
<evidence type="ECO:0000256" key="6">
    <source>
        <dbReference type="ARBA" id="ARBA00022563"/>
    </source>
</evidence>
<comment type="subcellular location">
    <subcellularLocation>
        <location evidence="2">Cytoplasm</location>
    </subcellularLocation>
</comment>
<evidence type="ECO:0000256" key="4">
    <source>
        <dbReference type="ARBA" id="ARBA00011738"/>
    </source>
</evidence>
<dbReference type="InterPro" id="IPR015422">
    <property type="entry name" value="PyrdxlP-dep_Trfase_small"/>
</dbReference>
<dbReference type="GO" id="GO:0005829">
    <property type="term" value="C:cytosol"/>
    <property type="evidence" value="ECO:0007669"/>
    <property type="project" value="TreeGrafter"/>
</dbReference>
<dbReference type="NCBIfam" id="NF000586">
    <property type="entry name" value="PRK00011.1"/>
    <property type="match status" value="1"/>
</dbReference>
<comment type="subunit">
    <text evidence="4">Homodimer.</text>
</comment>
<evidence type="ECO:0000256" key="7">
    <source>
        <dbReference type="ARBA" id="ARBA00022679"/>
    </source>
</evidence>
<organism evidence="10">
    <name type="scientific">marine metagenome</name>
    <dbReference type="NCBI Taxonomy" id="408172"/>
    <lineage>
        <taxon>unclassified sequences</taxon>
        <taxon>metagenomes</taxon>
        <taxon>ecological metagenomes</taxon>
    </lineage>
</organism>
<keyword evidence="7" id="KW-0808">Transferase</keyword>
<gene>
    <name evidence="10" type="ORF">METZ01_LOCUS157166</name>
</gene>
<feature type="domain" description="Serine hydroxymethyltransferase-like" evidence="9">
    <location>
        <begin position="21"/>
        <end position="368"/>
    </location>
</feature>
<dbReference type="PROSITE" id="PS00096">
    <property type="entry name" value="SHMT"/>
    <property type="match status" value="1"/>
</dbReference>
<dbReference type="SUPFAM" id="SSF53383">
    <property type="entry name" value="PLP-dependent transferases"/>
    <property type="match status" value="1"/>
</dbReference>
<dbReference type="PIRSF" id="PIRSF000412">
    <property type="entry name" value="SHMT"/>
    <property type="match status" value="1"/>
</dbReference>
<evidence type="ECO:0000256" key="2">
    <source>
        <dbReference type="ARBA" id="ARBA00004496"/>
    </source>
</evidence>
<dbReference type="InterPro" id="IPR001085">
    <property type="entry name" value="Ser_HO-MeTrfase"/>
</dbReference>
<dbReference type="InterPro" id="IPR015421">
    <property type="entry name" value="PyrdxlP-dep_Trfase_major"/>
</dbReference>
<accession>A0A382ATB2</accession>
<proteinExistence type="inferred from homology"/>
<dbReference type="GO" id="GO:0019264">
    <property type="term" value="P:glycine biosynthetic process from serine"/>
    <property type="evidence" value="ECO:0007669"/>
    <property type="project" value="InterPro"/>
</dbReference>
<evidence type="ECO:0000256" key="3">
    <source>
        <dbReference type="ARBA" id="ARBA00006376"/>
    </source>
</evidence>
<dbReference type="FunFam" id="3.40.640.10:FF:000001">
    <property type="entry name" value="Serine hydroxymethyltransferase"/>
    <property type="match status" value="1"/>
</dbReference>
<evidence type="ECO:0000256" key="8">
    <source>
        <dbReference type="ARBA" id="ARBA00022898"/>
    </source>
</evidence>
<dbReference type="InterPro" id="IPR039429">
    <property type="entry name" value="SHMT-like_dom"/>
</dbReference>
<dbReference type="AlphaFoldDB" id="A0A382ATB2"/>
<name>A0A382ATB2_9ZZZZ</name>
<comment type="cofactor">
    <cofactor evidence="1">
        <name>pyridoxal 5'-phosphate</name>
        <dbReference type="ChEBI" id="CHEBI:597326"/>
    </cofactor>
</comment>
<dbReference type="PANTHER" id="PTHR11680">
    <property type="entry name" value="SERINE HYDROXYMETHYLTRANSFERASE"/>
    <property type="match status" value="1"/>
</dbReference>
<dbReference type="HAMAP" id="MF_00051">
    <property type="entry name" value="SHMT"/>
    <property type="match status" value="1"/>
</dbReference>
<dbReference type="GO" id="GO:0030170">
    <property type="term" value="F:pyridoxal phosphate binding"/>
    <property type="evidence" value="ECO:0007669"/>
    <property type="project" value="InterPro"/>
</dbReference>
<evidence type="ECO:0000256" key="1">
    <source>
        <dbReference type="ARBA" id="ARBA00001933"/>
    </source>
</evidence>
<keyword evidence="8" id="KW-0663">Pyridoxal phosphate</keyword>
<dbReference type="GO" id="GO:0004372">
    <property type="term" value="F:glycine hydroxymethyltransferase activity"/>
    <property type="evidence" value="ECO:0007669"/>
    <property type="project" value="InterPro"/>
</dbReference>
<dbReference type="InterPro" id="IPR019798">
    <property type="entry name" value="Ser_HO-MeTrfase_PLP_BS"/>
</dbReference>
<dbReference type="InterPro" id="IPR015424">
    <property type="entry name" value="PyrdxlP-dep_Trfase"/>
</dbReference>
<dbReference type="Gene3D" id="3.40.640.10">
    <property type="entry name" value="Type I PLP-dependent aspartate aminotransferase-like (Major domain)"/>
    <property type="match status" value="1"/>
</dbReference>
<keyword evidence="6" id="KW-0554">One-carbon metabolism</keyword>
<sequence>MSEVNNQNLYDNSPGFFSSNLKETDEELYNALRFELKRQQENIELIASENIVSQAVLEAQGSIMTNKYAEGYPGRRYYGGCDHVDKAEELAIKRACKLFNTNFANVQPHSGSQANQAVFQSLLTPGDTILGMSLAAGGHLTHGAKPNQSGKWFNAVQYGVKEEDCLIDFEEVEELANKHKPNLIIAGGSAYPRQIDFKKFKDIAISVGAYLLVDMAHFAGLVASGLYPSPFPHADVVTTTTHKTLRGPRGGMILTNNEEISIKINSAIFPGIQGGPLMHTILAKAVAFGEALKPDFKIYSKTVIENAKILSNTLLDDGFDIVSGGTDSHLILLDLRPKGLKGSEAESALGKSNITCNKNGVPFDPEKPTV</sequence>
<dbReference type="Gene3D" id="3.90.1150.10">
    <property type="entry name" value="Aspartate Aminotransferase, domain 1"/>
    <property type="match status" value="1"/>
</dbReference>
<keyword evidence="5" id="KW-0963">Cytoplasm</keyword>